<evidence type="ECO:0000313" key="1">
    <source>
        <dbReference type="EMBL" id="MDW9253454.1"/>
    </source>
</evidence>
<dbReference type="Proteomes" id="UP001272137">
    <property type="component" value="Unassembled WGS sequence"/>
</dbReference>
<accession>A0AAW9CS74</accession>
<reference evidence="1" key="1">
    <citation type="submission" date="2018-08" db="EMBL/GenBank/DDBJ databases">
        <title>Identification of Burkholderia cepacia strains that express a Burkholderia pseudomallei-like capsular polysaccharide.</title>
        <authorList>
            <person name="Burtnick M.N."/>
            <person name="Vongsouvath M."/>
            <person name="Newton P."/>
            <person name="Wuthiekanun V."/>
            <person name="Limmathurotsakul D."/>
            <person name="Brett P.J."/>
            <person name="Chantratita N."/>
            <person name="Dance D.A."/>
        </authorList>
    </citation>
    <scope>NUCLEOTIDE SEQUENCE</scope>
    <source>
        <strain evidence="1">SBXCC001</strain>
    </source>
</reference>
<protein>
    <submittedName>
        <fullName evidence="1">Glycine betaine/L-proline ABC transporter, ATP-binding subunit</fullName>
    </submittedName>
</protein>
<evidence type="ECO:0000313" key="2">
    <source>
        <dbReference type="Proteomes" id="UP001272137"/>
    </source>
</evidence>
<dbReference type="AlphaFoldDB" id="A0AAW9CS74"/>
<keyword evidence="1" id="KW-0547">Nucleotide-binding</keyword>
<comment type="caution">
    <text evidence="1">The sequence shown here is derived from an EMBL/GenBank/DDBJ whole genome shotgun (WGS) entry which is preliminary data.</text>
</comment>
<proteinExistence type="predicted"/>
<dbReference type="GO" id="GO:0005524">
    <property type="term" value="F:ATP binding"/>
    <property type="evidence" value="ECO:0007669"/>
    <property type="project" value="UniProtKB-KW"/>
</dbReference>
<keyword evidence="1" id="KW-0067">ATP-binding</keyword>
<sequence length="43" mass="4971">MRICGAFCRRFETVVRSTCIDVSYLRKRLSQFVGCTGFFLATM</sequence>
<organism evidence="1 2">
    <name type="scientific">Burkholderia thailandensis</name>
    <dbReference type="NCBI Taxonomy" id="57975"/>
    <lineage>
        <taxon>Bacteria</taxon>
        <taxon>Pseudomonadati</taxon>
        <taxon>Pseudomonadota</taxon>
        <taxon>Betaproteobacteria</taxon>
        <taxon>Burkholderiales</taxon>
        <taxon>Burkholderiaceae</taxon>
        <taxon>Burkholderia</taxon>
        <taxon>pseudomallei group</taxon>
    </lineage>
</organism>
<dbReference type="EMBL" id="QXCT01000001">
    <property type="protein sequence ID" value="MDW9253454.1"/>
    <property type="molecule type" value="Genomic_DNA"/>
</dbReference>
<name>A0AAW9CS74_BURTH</name>
<gene>
    <name evidence="1" type="ORF">C7S16_6987</name>
</gene>